<dbReference type="Pfam" id="PF10545">
    <property type="entry name" value="MADF_DNA_bdg"/>
    <property type="match status" value="1"/>
</dbReference>
<feature type="region of interest" description="Disordered" evidence="2">
    <location>
        <begin position="90"/>
        <end position="134"/>
    </location>
</feature>
<gene>
    <name evidence="4" type="ORF">LSTR_LSTR012522</name>
</gene>
<sequence length="282" mass="31497">MLFEELIPVIESNPEIWRAGYELFNNPSASDKAWEEIALRFSCDVDTIKKRWEDLKSQYRKELEETLAEIKAREDQGGRKLQDCSIDVISNKDSGTGRSQEDQAGVKIDQDSGKKSSIGSNLEVSDKEISDGDPSCSVYRLSEEGFNAMHFIRDQIISEIPSGRDNSMITPQKCSETFQSESLQTPESSHSLQSQDSALTPSNEASSTGYLIPIPLKILGELEGGHELFQQCLSDMQRLAIKEIESNPSELLAFAEALQKVGSDTDDDDDDDDYFELYGLQC</sequence>
<dbReference type="InterPro" id="IPR006578">
    <property type="entry name" value="MADF-dom"/>
</dbReference>
<feature type="domain" description="MADF" evidence="3">
    <location>
        <begin position="5"/>
        <end position="94"/>
    </location>
</feature>
<evidence type="ECO:0000313" key="5">
    <source>
        <dbReference type="Proteomes" id="UP000291343"/>
    </source>
</evidence>
<organism evidence="4 5">
    <name type="scientific">Laodelphax striatellus</name>
    <name type="common">Small brown planthopper</name>
    <name type="synonym">Delphax striatella</name>
    <dbReference type="NCBI Taxonomy" id="195883"/>
    <lineage>
        <taxon>Eukaryota</taxon>
        <taxon>Metazoa</taxon>
        <taxon>Ecdysozoa</taxon>
        <taxon>Arthropoda</taxon>
        <taxon>Hexapoda</taxon>
        <taxon>Insecta</taxon>
        <taxon>Pterygota</taxon>
        <taxon>Neoptera</taxon>
        <taxon>Paraneoptera</taxon>
        <taxon>Hemiptera</taxon>
        <taxon>Auchenorrhyncha</taxon>
        <taxon>Fulgoroidea</taxon>
        <taxon>Delphacidae</taxon>
        <taxon>Criomorphinae</taxon>
        <taxon>Laodelphax</taxon>
    </lineage>
</organism>
<evidence type="ECO:0000313" key="4">
    <source>
        <dbReference type="EMBL" id="RZF46447.1"/>
    </source>
</evidence>
<keyword evidence="1" id="KW-0175">Coiled coil</keyword>
<feature type="coiled-coil region" evidence="1">
    <location>
        <begin position="49"/>
        <end position="76"/>
    </location>
</feature>
<evidence type="ECO:0000259" key="3">
    <source>
        <dbReference type="PROSITE" id="PS51029"/>
    </source>
</evidence>
<dbReference type="PROSITE" id="PS51029">
    <property type="entry name" value="MADF"/>
    <property type="match status" value="1"/>
</dbReference>
<dbReference type="Proteomes" id="UP000291343">
    <property type="component" value="Unassembled WGS sequence"/>
</dbReference>
<comment type="caution">
    <text evidence="4">The sequence shown here is derived from an EMBL/GenBank/DDBJ whole genome shotgun (WGS) entry which is preliminary data.</text>
</comment>
<feature type="region of interest" description="Disordered" evidence="2">
    <location>
        <begin position="177"/>
        <end position="205"/>
    </location>
</feature>
<reference evidence="4 5" key="1">
    <citation type="journal article" date="2017" name="Gigascience">
        <title>Genome sequence of the small brown planthopper, Laodelphax striatellus.</title>
        <authorList>
            <person name="Zhu J."/>
            <person name="Jiang F."/>
            <person name="Wang X."/>
            <person name="Yang P."/>
            <person name="Bao Y."/>
            <person name="Zhao W."/>
            <person name="Wang W."/>
            <person name="Lu H."/>
            <person name="Wang Q."/>
            <person name="Cui N."/>
            <person name="Li J."/>
            <person name="Chen X."/>
            <person name="Luo L."/>
            <person name="Yu J."/>
            <person name="Kang L."/>
            <person name="Cui F."/>
        </authorList>
    </citation>
    <scope>NUCLEOTIDE SEQUENCE [LARGE SCALE GENOMIC DNA]</scope>
    <source>
        <strain evidence="4">Lst14</strain>
    </source>
</reference>
<name>A0A482XL95_LAOST</name>
<keyword evidence="5" id="KW-1185">Reference proteome</keyword>
<dbReference type="OrthoDB" id="6159213at2759"/>
<dbReference type="EMBL" id="QKKF02006307">
    <property type="protein sequence ID" value="RZF46447.1"/>
    <property type="molecule type" value="Genomic_DNA"/>
</dbReference>
<accession>A0A482XL95</accession>
<dbReference type="AlphaFoldDB" id="A0A482XL95"/>
<dbReference type="InParanoid" id="A0A482XL95"/>
<evidence type="ECO:0000256" key="2">
    <source>
        <dbReference type="SAM" id="MobiDB-lite"/>
    </source>
</evidence>
<evidence type="ECO:0000256" key="1">
    <source>
        <dbReference type="SAM" id="Coils"/>
    </source>
</evidence>
<dbReference type="SMR" id="A0A482XL95"/>
<protein>
    <recommendedName>
        <fullName evidence="3">MADF domain-containing protein</fullName>
    </recommendedName>
</protein>
<proteinExistence type="predicted"/>